<keyword evidence="1" id="KW-1133">Transmembrane helix</keyword>
<keyword evidence="1" id="KW-0812">Transmembrane</keyword>
<name>A0A9E7CJ44_9CAUD</name>
<keyword evidence="1" id="KW-0472">Membrane</keyword>
<evidence type="ECO:0000313" key="2">
    <source>
        <dbReference type="EMBL" id="UNI73775.1"/>
    </source>
</evidence>
<accession>A0A9E7CJ44</accession>
<feature type="transmembrane region" description="Helical" evidence="1">
    <location>
        <begin position="28"/>
        <end position="46"/>
    </location>
</feature>
<feature type="transmembrane region" description="Helical" evidence="1">
    <location>
        <begin position="107"/>
        <end position="124"/>
    </location>
</feature>
<evidence type="ECO:0008006" key="3">
    <source>
        <dbReference type="Google" id="ProtNLM"/>
    </source>
</evidence>
<dbReference type="EMBL" id="OM835954">
    <property type="protein sequence ID" value="UNI73775.1"/>
    <property type="molecule type" value="Genomic_DNA"/>
</dbReference>
<organism evidence="2">
    <name type="scientific">Klebsiella phage KP12</name>
    <dbReference type="NCBI Taxonomy" id="2923374"/>
    <lineage>
        <taxon>Viruses</taxon>
        <taxon>Duplodnaviria</taxon>
        <taxon>Heunggongvirae</taxon>
        <taxon>Uroviricota</taxon>
        <taxon>Caudoviricetes</taxon>
        <taxon>Vequintavirinae</taxon>
    </lineage>
</organism>
<gene>
    <name evidence="2" type="ORF">KP12_373</name>
</gene>
<evidence type="ECO:0000256" key="1">
    <source>
        <dbReference type="SAM" id="Phobius"/>
    </source>
</evidence>
<sequence>MSFLVIAALLGLIPAFIAQSKGRSFGGWWLYGFLLFIVAIIHVLFVPSLNSSVATVADSQGPMRDCPYCAEPVKYQATKCKHCGSEITPMALPEPKYNGTQIAWDRVLILIGGIVAVALLFGAMHD</sequence>
<protein>
    <recommendedName>
        <fullName evidence="3">Zinc ribbon domain-containing protein</fullName>
    </recommendedName>
</protein>
<proteinExistence type="predicted"/>
<reference evidence="2" key="1">
    <citation type="submission" date="2022-02" db="EMBL/GenBank/DDBJ databases">
        <authorList>
            <person name="Kim D."/>
            <person name="Kim Y."/>
            <person name="Lee S.-M."/>
            <person name="Kim H."/>
            <person name="Nong L.K."/>
        </authorList>
    </citation>
    <scope>NUCLEOTIDE SEQUENCE</scope>
</reference>